<evidence type="ECO:0000256" key="3">
    <source>
        <dbReference type="ARBA" id="ARBA00014846"/>
    </source>
</evidence>
<dbReference type="OrthoDB" id="272370at2759"/>
<dbReference type="GO" id="GO:0005634">
    <property type="term" value="C:nucleus"/>
    <property type="evidence" value="ECO:0007669"/>
    <property type="project" value="TreeGrafter"/>
</dbReference>
<comment type="domain">
    <text evidence="8">The EXKPK motif is conserved in inositol-pentakisphosphate 2-kinases of both family 1 and 2.</text>
</comment>
<gene>
    <name evidence="9" type="ORF">O9G_001290</name>
    <name evidence="10" type="ORF">ROZALSC1DRAFT_26850</name>
</gene>
<keyword evidence="7 8" id="KW-0067">ATP-binding</keyword>
<evidence type="ECO:0000256" key="5">
    <source>
        <dbReference type="ARBA" id="ARBA00022741"/>
    </source>
</evidence>
<proteinExistence type="predicted"/>
<evidence type="ECO:0000313" key="12">
    <source>
        <dbReference type="Proteomes" id="UP000281549"/>
    </source>
</evidence>
<sequence>MLHAEWKLYAEGGANIIFKYTGKNIKYKNTLLRVSKTLRRSDIEKSKEIVCKYIGTEYYSPQSPFVFSGKEFLDLLSAHDEVHFRDHSVKSMCNTISKDSKIHGLLINNISLLNHHELETLRTVSIEIKHPYIQIFVVIVLPIFERNENLGNAALWDYFQERRKEFSLH</sequence>
<dbReference type="EC" id="2.7.1.158" evidence="2 8"/>
<dbReference type="GO" id="GO:0005524">
    <property type="term" value="F:ATP binding"/>
    <property type="evidence" value="ECO:0007669"/>
    <property type="project" value="UniProtKB-KW"/>
</dbReference>
<organism evidence="9 11">
    <name type="scientific">Rozella allomycis (strain CSF55)</name>
    <dbReference type="NCBI Taxonomy" id="988480"/>
    <lineage>
        <taxon>Eukaryota</taxon>
        <taxon>Fungi</taxon>
        <taxon>Fungi incertae sedis</taxon>
        <taxon>Cryptomycota</taxon>
        <taxon>Cryptomycota incertae sedis</taxon>
        <taxon>Rozella</taxon>
    </lineage>
</organism>
<dbReference type="InterPro" id="IPR043001">
    <property type="entry name" value="IP5_2-K_N_lobe"/>
</dbReference>
<comment type="function">
    <text evidence="8">Phosphorylates Ins(1,3,4,5,6)P5 at position 2 to form Ins(1,2,3,4,5,6)P6 (InsP6 or phytate).</text>
</comment>
<accession>A0A075AYA3</accession>
<name>A0A075AYA3_ROZAC</name>
<dbReference type="Gene3D" id="3.30.200.110">
    <property type="entry name" value="Inositol-pentakisphosphate 2-kinase, N-lobe"/>
    <property type="match status" value="1"/>
</dbReference>
<dbReference type="PANTHER" id="PTHR14456">
    <property type="entry name" value="INOSITOL POLYPHOSPHATE KINASE 1"/>
    <property type="match status" value="1"/>
</dbReference>
<evidence type="ECO:0000313" key="9">
    <source>
        <dbReference type="EMBL" id="EPZ33539.1"/>
    </source>
</evidence>
<dbReference type="Proteomes" id="UP000281549">
    <property type="component" value="Unassembled WGS sequence"/>
</dbReference>
<dbReference type="GO" id="GO:0035299">
    <property type="term" value="F:inositol-1,3,4,5,6-pentakisphosphate 2-kinase activity"/>
    <property type="evidence" value="ECO:0007669"/>
    <property type="project" value="UniProtKB-EC"/>
</dbReference>
<dbReference type="PANTHER" id="PTHR14456:SF2">
    <property type="entry name" value="INOSITOL-PENTAKISPHOSPHATE 2-KINASE"/>
    <property type="match status" value="1"/>
</dbReference>
<keyword evidence="5 8" id="KW-0547">Nucleotide-binding</keyword>
<evidence type="ECO:0000313" key="10">
    <source>
        <dbReference type="EMBL" id="RKP21744.1"/>
    </source>
</evidence>
<dbReference type="Proteomes" id="UP000030755">
    <property type="component" value="Unassembled WGS sequence"/>
</dbReference>
<evidence type="ECO:0000256" key="8">
    <source>
        <dbReference type="RuleBase" id="RU364126"/>
    </source>
</evidence>
<evidence type="ECO:0000256" key="2">
    <source>
        <dbReference type="ARBA" id="ARBA00012023"/>
    </source>
</evidence>
<dbReference type="EMBL" id="ML004931">
    <property type="protein sequence ID" value="RKP21744.1"/>
    <property type="molecule type" value="Genomic_DNA"/>
</dbReference>
<evidence type="ECO:0000313" key="11">
    <source>
        <dbReference type="Proteomes" id="UP000030755"/>
    </source>
</evidence>
<reference evidence="12" key="2">
    <citation type="journal article" date="2018" name="Nat. Microbiol.">
        <title>Leveraging single-cell genomics to expand the fungal tree of life.</title>
        <authorList>
            <person name="Ahrendt S.R."/>
            <person name="Quandt C.A."/>
            <person name="Ciobanu D."/>
            <person name="Clum A."/>
            <person name="Salamov A."/>
            <person name="Andreopoulos B."/>
            <person name="Cheng J.F."/>
            <person name="Woyke T."/>
            <person name="Pelin A."/>
            <person name="Henrissat B."/>
            <person name="Reynolds N.K."/>
            <person name="Benny G.L."/>
            <person name="Smith M.E."/>
            <person name="James T.Y."/>
            <person name="Grigoriev I.V."/>
        </authorList>
    </citation>
    <scope>NUCLEOTIDE SEQUENCE [LARGE SCALE GENOMIC DNA]</scope>
    <source>
        <strain evidence="12">CSF55</strain>
    </source>
</reference>
<evidence type="ECO:0000256" key="7">
    <source>
        <dbReference type="ARBA" id="ARBA00022840"/>
    </source>
</evidence>
<comment type="catalytic activity">
    <reaction evidence="1 8">
        <text>1D-myo-inositol 1,3,4,5,6-pentakisphosphate + ATP = 1D-myo-inositol hexakisphosphate + ADP + H(+)</text>
        <dbReference type="Rhea" id="RHEA:20313"/>
        <dbReference type="ChEBI" id="CHEBI:15378"/>
        <dbReference type="ChEBI" id="CHEBI:30616"/>
        <dbReference type="ChEBI" id="CHEBI:57733"/>
        <dbReference type="ChEBI" id="CHEBI:58130"/>
        <dbReference type="ChEBI" id="CHEBI:456216"/>
        <dbReference type="EC" id="2.7.1.158"/>
    </reaction>
</comment>
<reference evidence="9 11" key="1">
    <citation type="journal article" date="2013" name="Curr. Biol.">
        <title>Shared signatures of parasitism and phylogenomics unite Cryptomycota and microsporidia.</title>
        <authorList>
            <person name="James T.Y."/>
            <person name="Pelin A."/>
            <person name="Bonen L."/>
            <person name="Ahrendt S."/>
            <person name="Sain D."/>
            <person name="Corradi N."/>
            <person name="Stajich J.E."/>
        </authorList>
    </citation>
    <scope>NUCLEOTIDE SEQUENCE [LARGE SCALE GENOMIC DNA]</scope>
    <source>
        <strain evidence="9 11">CSF55</strain>
        <strain evidence="9 11">CSF55</strain>
    </source>
</reference>
<keyword evidence="11" id="KW-1185">Reference proteome</keyword>
<dbReference type="EMBL" id="KE561054">
    <property type="protein sequence ID" value="EPZ33539.1"/>
    <property type="molecule type" value="Genomic_DNA"/>
</dbReference>
<dbReference type="Pfam" id="PF06090">
    <property type="entry name" value="Ins_P5_2-kin"/>
    <property type="match status" value="1"/>
</dbReference>
<dbReference type="AlphaFoldDB" id="A0A075AYA3"/>
<protein>
    <recommendedName>
        <fullName evidence="3 8">Inositol-pentakisphosphate 2-kinase</fullName>
        <ecNumber evidence="2 8">2.7.1.158</ecNumber>
    </recommendedName>
</protein>
<dbReference type="HOGENOM" id="CLU_1579414_0_0_1"/>
<evidence type="ECO:0000256" key="1">
    <source>
        <dbReference type="ARBA" id="ARBA00001774"/>
    </source>
</evidence>
<evidence type="ECO:0000256" key="6">
    <source>
        <dbReference type="ARBA" id="ARBA00022777"/>
    </source>
</evidence>
<evidence type="ECO:0000256" key="4">
    <source>
        <dbReference type="ARBA" id="ARBA00022679"/>
    </source>
</evidence>
<keyword evidence="6 8" id="KW-0418">Kinase</keyword>
<keyword evidence="4 8" id="KW-0808">Transferase</keyword>
<dbReference type="GO" id="GO:0032958">
    <property type="term" value="P:inositol phosphate biosynthetic process"/>
    <property type="evidence" value="ECO:0007669"/>
    <property type="project" value="TreeGrafter"/>
</dbReference>
<dbReference type="InterPro" id="IPR009286">
    <property type="entry name" value="Ins_P5_2-kin"/>
</dbReference>
<reference evidence="10" key="3">
    <citation type="submission" date="2018-08" db="EMBL/GenBank/DDBJ databases">
        <title>Leveraging single-cell genomics to expand the Fungal Tree of Life.</title>
        <authorList>
            <consortium name="DOE Joint Genome Institute"/>
            <person name="Ahrendt S.R."/>
            <person name="Quandt C.A."/>
            <person name="Ciobanu D."/>
            <person name="Clum A."/>
            <person name="Salamov A."/>
            <person name="Andreopoulos B."/>
            <person name="Cheng J.-F."/>
            <person name="Woyke T."/>
            <person name="Pelin A."/>
            <person name="Henrissat B."/>
            <person name="Reynolds N."/>
            <person name="Benny G.L."/>
            <person name="Smith M.E."/>
            <person name="James T.Y."/>
            <person name="Grigoriev I.V."/>
        </authorList>
    </citation>
    <scope>NUCLEOTIDE SEQUENCE</scope>
    <source>
        <strain evidence="10">CSF55</strain>
    </source>
</reference>